<evidence type="ECO:0000256" key="1">
    <source>
        <dbReference type="SAM" id="MobiDB-lite"/>
    </source>
</evidence>
<reference evidence="2 3" key="1">
    <citation type="submission" date="2020-02" db="EMBL/GenBank/DDBJ databases">
        <authorList>
            <person name="Ferguson B K."/>
        </authorList>
    </citation>
    <scope>NUCLEOTIDE SEQUENCE [LARGE SCALE GENOMIC DNA]</scope>
</reference>
<proteinExistence type="predicted"/>
<name>A0A6H5HKD6_9HEMI</name>
<dbReference type="EMBL" id="CADCXU010032970">
    <property type="protein sequence ID" value="CAB0018535.1"/>
    <property type="molecule type" value="Genomic_DNA"/>
</dbReference>
<feature type="compositionally biased region" description="Polar residues" evidence="1">
    <location>
        <begin position="48"/>
        <end position="58"/>
    </location>
</feature>
<organism evidence="2 3">
    <name type="scientific">Nesidiocoris tenuis</name>
    <dbReference type="NCBI Taxonomy" id="355587"/>
    <lineage>
        <taxon>Eukaryota</taxon>
        <taxon>Metazoa</taxon>
        <taxon>Ecdysozoa</taxon>
        <taxon>Arthropoda</taxon>
        <taxon>Hexapoda</taxon>
        <taxon>Insecta</taxon>
        <taxon>Pterygota</taxon>
        <taxon>Neoptera</taxon>
        <taxon>Paraneoptera</taxon>
        <taxon>Hemiptera</taxon>
        <taxon>Heteroptera</taxon>
        <taxon>Panheteroptera</taxon>
        <taxon>Cimicomorpha</taxon>
        <taxon>Miridae</taxon>
        <taxon>Dicyphina</taxon>
        <taxon>Nesidiocoris</taxon>
    </lineage>
</organism>
<keyword evidence="3" id="KW-1185">Reference proteome</keyword>
<gene>
    <name evidence="2" type="ORF">NTEN_LOCUS22381</name>
</gene>
<dbReference type="AlphaFoldDB" id="A0A6H5HKD6"/>
<dbReference type="Proteomes" id="UP000479000">
    <property type="component" value="Unassembled WGS sequence"/>
</dbReference>
<sequence length="206" mass="23000">MPEKYQDSSRIQGVSRISKSSTFLGEKRPRRHQDDQSTRASGPRRLKNQGSLNFTRPSNLFGRGARPLFKHSESNALAIGVIWPLISAGTDRNRQSPEPTPRGDARDSRGVLGKIEFFSLSSLNTQHGKDGEKRKVPHYFISYRCNDLVNCEKVSTTLITFQVLAENRQLLTTVICKSIFPYNNSNKEPCAHALQNGAPRSPTGDS</sequence>
<feature type="compositionally biased region" description="Polar residues" evidence="1">
    <location>
        <begin position="8"/>
        <end position="23"/>
    </location>
</feature>
<accession>A0A6H5HKD6</accession>
<evidence type="ECO:0000313" key="3">
    <source>
        <dbReference type="Proteomes" id="UP000479000"/>
    </source>
</evidence>
<protein>
    <submittedName>
        <fullName evidence="2">Uncharacterized protein</fullName>
    </submittedName>
</protein>
<feature type="region of interest" description="Disordered" evidence="1">
    <location>
        <begin position="1"/>
        <end position="58"/>
    </location>
</feature>
<evidence type="ECO:0000313" key="2">
    <source>
        <dbReference type="EMBL" id="CAB0018535.1"/>
    </source>
</evidence>